<protein>
    <submittedName>
        <fullName evidence="2">PadR family transcriptional regulator</fullName>
    </submittedName>
</protein>
<organism evidence="2 3">
    <name type="scientific">Rhodococcus rhodochrous J45</name>
    <dbReference type="NCBI Taxonomy" id="935266"/>
    <lineage>
        <taxon>Bacteria</taxon>
        <taxon>Bacillati</taxon>
        <taxon>Actinomycetota</taxon>
        <taxon>Actinomycetes</taxon>
        <taxon>Mycobacteriales</taxon>
        <taxon>Nocardiaceae</taxon>
        <taxon>Rhodococcus</taxon>
    </lineage>
</organism>
<evidence type="ECO:0000313" key="2">
    <source>
        <dbReference type="EMBL" id="TWH15514.1"/>
    </source>
</evidence>
<dbReference type="SUPFAM" id="SSF46785">
    <property type="entry name" value="Winged helix' DNA-binding domain"/>
    <property type="match status" value="1"/>
</dbReference>
<dbReference type="InterPro" id="IPR036390">
    <property type="entry name" value="WH_DNA-bd_sf"/>
</dbReference>
<name>A0A562E1A3_RHORH</name>
<gene>
    <name evidence="2" type="ORF">L618_000300000880</name>
</gene>
<comment type="caution">
    <text evidence="2">The sequence shown here is derived from an EMBL/GenBank/DDBJ whole genome shotgun (WGS) entry which is preliminary data.</text>
</comment>
<dbReference type="PANTHER" id="PTHR43252:SF2">
    <property type="entry name" value="TRANSCRIPTION REGULATOR, PADR-LIKE FAMILY"/>
    <property type="match status" value="1"/>
</dbReference>
<dbReference type="PANTHER" id="PTHR43252">
    <property type="entry name" value="TRANSCRIPTIONAL REGULATOR YQJI"/>
    <property type="match status" value="1"/>
</dbReference>
<dbReference type="Gene3D" id="1.10.10.10">
    <property type="entry name" value="Winged helix-like DNA-binding domain superfamily/Winged helix DNA-binding domain"/>
    <property type="match status" value="1"/>
</dbReference>
<evidence type="ECO:0000313" key="3">
    <source>
        <dbReference type="Proteomes" id="UP000317573"/>
    </source>
</evidence>
<sequence>MSDQPRIPVLTPMAVAVLGLLEERPMHPYEMHQLLLKRRKDNLIKLRPSSLYHTVSRLAESGLIRQEGTERAGNRPERTTYSITAAGAAAVRARLAEIIRRPVREYPIFPLGLAESHNLPADEVVALLGERIDRLEEELVEFDAIRTWAADNGVPRRYWVAVDFLRDRTAHEADWLRGLIEEIRNGSLVWQSFDAADRQIPDPPCDLGRDWGAALTDETLAELRRSSAGSSAPGRP</sequence>
<dbReference type="Proteomes" id="UP000317573">
    <property type="component" value="Unassembled WGS sequence"/>
</dbReference>
<dbReference type="EMBL" id="VLJT01000028">
    <property type="protein sequence ID" value="TWH15514.1"/>
    <property type="molecule type" value="Genomic_DNA"/>
</dbReference>
<feature type="domain" description="Transcription regulator PadR N-terminal" evidence="1">
    <location>
        <begin position="17"/>
        <end position="92"/>
    </location>
</feature>
<dbReference type="AlphaFoldDB" id="A0A562E1A3"/>
<dbReference type="InterPro" id="IPR005149">
    <property type="entry name" value="Tscrpt_reg_PadR_N"/>
</dbReference>
<dbReference type="Pfam" id="PF03551">
    <property type="entry name" value="PadR"/>
    <property type="match status" value="1"/>
</dbReference>
<dbReference type="RefSeq" id="WP_145692202.1">
    <property type="nucleotide sequence ID" value="NZ_VLJT01000028.1"/>
</dbReference>
<evidence type="ECO:0000259" key="1">
    <source>
        <dbReference type="Pfam" id="PF03551"/>
    </source>
</evidence>
<reference evidence="2 3" key="1">
    <citation type="submission" date="2019-07" db="EMBL/GenBank/DDBJ databases">
        <title>Genome sequencing of lignin-degrading bacterial isolates.</title>
        <authorList>
            <person name="Gladden J."/>
        </authorList>
    </citation>
    <scope>NUCLEOTIDE SEQUENCE [LARGE SCALE GENOMIC DNA]</scope>
    <source>
        <strain evidence="2 3">J45</strain>
    </source>
</reference>
<dbReference type="InterPro" id="IPR036388">
    <property type="entry name" value="WH-like_DNA-bd_sf"/>
</dbReference>
<accession>A0A562E1A3</accession>
<proteinExistence type="predicted"/>